<feature type="region of interest" description="Disordered" evidence="1">
    <location>
        <begin position="345"/>
        <end position="384"/>
    </location>
</feature>
<dbReference type="PANTHER" id="PTHR12526">
    <property type="entry name" value="GLYCOSYLTRANSFERASE"/>
    <property type="match status" value="1"/>
</dbReference>
<keyword evidence="4" id="KW-0328">Glycosyltransferase</keyword>
<keyword evidence="4" id="KW-0808">Transferase</keyword>
<evidence type="ECO:0000259" key="3">
    <source>
        <dbReference type="Pfam" id="PF13439"/>
    </source>
</evidence>
<evidence type="ECO:0000259" key="2">
    <source>
        <dbReference type="Pfam" id="PF00534"/>
    </source>
</evidence>
<proteinExistence type="predicted"/>
<dbReference type="GO" id="GO:0016757">
    <property type="term" value="F:glycosyltransferase activity"/>
    <property type="evidence" value="ECO:0007669"/>
    <property type="project" value="UniProtKB-KW"/>
</dbReference>
<name>A0AAU7CQT3_9BACT</name>
<feature type="domain" description="Glycosyltransferase subfamily 4-like N-terminal" evidence="3">
    <location>
        <begin position="55"/>
        <end position="150"/>
    </location>
</feature>
<gene>
    <name evidence="4" type="ORF">V5E97_15315</name>
</gene>
<dbReference type="SUPFAM" id="SSF53756">
    <property type="entry name" value="UDP-Glycosyltransferase/glycogen phosphorylase"/>
    <property type="match status" value="1"/>
</dbReference>
<organism evidence="4">
    <name type="scientific">Singulisphaera sp. Ch08</name>
    <dbReference type="NCBI Taxonomy" id="3120278"/>
    <lineage>
        <taxon>Bacteria</taxon>
        <taxon>Pseudomonadati</taxon>
        <taxon>Planctomycetota</taxon>
        <taxon>Planctomycetia</taxon>
        <taxon>Isosphaerales</taxon>
        <taxon>Isosphaeraceae</taxon>
        <taxon>Singulisphaera</taxon>
    </lineage>
</organism>
<dbReference type="InterPro" id="IPR028098">
    <property type="entry name" value="Glyco_trans_4-like_N"/>
</dbReference>
<reference evidence="4" key="1">
    <citation type="submission" date="2024-05" db="EMBL/GenBank/DDBJ databases">
        <title>Planctomycetes of the genus Singulisphaera possess chitinolytic capabilities.</title>
        <authorList>
            <person name="Ivanova A."/>
        </authorList>
    </citation>
    <scope>NUCLEOTIDE SEQUENCE</scope>
    <source>
        <strain evidence="4">Ch08T</strain>
    </source>
</reference>
<dbReference type="InterPro" id="IPR001296">
    <property type="entry name" value="Glyco_trans_1"/>
</dbReference>
<dbReference type="EMBL" id="CP155447">
    <property type="protein sequence ID" value="XBH07355.1"/>
    <property type="molecule type" value="Genomic_DNA"/>
</dbReference>
<feature type="domain" description="Glycosyl transferase family 1" evidence="2">
    <location>
        <begin position="161"/>
        <end position="320"/>
    </location>
</feature>
<dbReference type="CDD" id="cd03801">
    <property type="entry name" value="GT4_PimA-like"/>
    <property type="match status" value="1"/>
</dbReference>
<sequence length="384" mass="42017">MTQRALFVGNFFSGVPGTRGPIEDLVSLLPATGWSAITTSTRRGRLGRLIDMLRTTWMRRREYSVAHVDVYSGAAFVWAEAVCIALRRAGKPFVLTLHGGNLPAFARQWPGRVQRLLGAAAAVTTPSGYLCSEMSSYRDDILVLPNCIDLHAYRFRPRPQPSPRLVWLRAFHSMYNPELAPKIVKLLESDYPLVQLTMIGPDKGDGSLERTQWSARELGVSHRINYPGGLPKSDIPALLDQYDVFLNTTDVDNTPVSVVEALACGLCIISTNVGGIPYLLDDGRDALLVPARDPHSMAAALRRLLTEPGLAARLSHQARAKAETLDWSAVLPKWNAILTDSAQRPNRGLASRGGQLPAADHSALSESRMENQGSTESESHDSTS</sequence>
<dbReference type="Pfam" id="PF13439">
    <property type="entry name" value="Glyco_transf_4"/>
    <property type="match status" value="1"/>
</dbReference>
<dbReference type="AlphaFoldDB" id="A0AAU7CQT3"/>
<dbReference type="Gene3D" id="3.40.50.2000">
    <property type="entry name" value="Glycogen Phosphorylase B"/>
    <property type="match status" value="2"/>
</dbReference>
<dbReference type="RefSeq" id="WP_406700192.1">
    <property type="nucleotide sequence ID" value="NZ_CP155447.1"/>
</dbReference>
<dbReference type="EC" id="2.4.-.-" evidence="4"/>
<evidence type="ECO:0000256" key="1">
    <source>
        <dbReference type="SAM" id="MobiDB-lite"/>
    </source>
</evidence>
<dbReference type="Pfam" id="PF00534">
    <property type="entry name" value="Glycos_transf_1"/>
    <property type="match status" value="1"/>
</dbReference>
<accession>A0AAU7CQT3</accession>
<evidence type="ECO:0000313" key="4">
    <source>
        <dbReference type="EMBL" id="XBH07355.1"/>
    </source>
</evidence>
<protein>
    <submittedName>
        <fullName evidence="4">Glycosyltransferase family 4 protein</fullName>
        <ecNumber evidence="4">2.4.-.-</ecNumber>
    </submittedName>
</protein>